<dbReference type="PANTHER" id="PTHR43394:SF1">
    <property type="entry name" value="ATP-BINDING CASSETTE SUB-FAMILY B MEMBER 10, MITOCHONDRIAL"/>
    <property type="match status" value="1"/>
</dbReference>
<evidence type="ECO:0000256" key="5">
    <source>
        <dbReference type="SAM" id="Phobius"/>
    </source>
</evidence>
<dbReference type="EMBL" id="VDFG01000681">
    <property type="protein sequence ID" value="MBA4465920.1"/>
    <property type="molecule type" value="Genomic_DNA"/>
</dbReference>
<dbReference type="Pfam" id="PF00664">
    <property type="entry name" value="ABC_membrane"/>
    <property type="match status" value="1"/>
</dbReference>
<reference evidence="7 8" key="1">
    <citation type="journal article" date="2020" name="J. Appl. Phycol.">
        <title>Morphological changes and genome evolution in Raphidiopsis raciborskii CS-506 after 23 years in culture.</title>
        <authorList>
            <person name="Willis A."/>
            <person name="Bent S.J."/>
            <person name="Jameson I.D."/>
        </authorList>
    </citation>
    <scope>NUCLEOTIDE SEQUENCE [LARGE SCALE GENOMIC DNA]</scope>
    <source>
        <strain evidence="7 8">CS-506_A</strain>
    </source>
</reference>
<dbReference type="GO" id="GO:0015421">
    <property type="term" value="F:ABC-type oligopeptide transporter activity"/>
    <property type="evidence" value="ECO:0007669"/>
    <property type="project" value="TreeGrafter"/>
</dbReference>
<evidence type="ECO:0000256" key="3">
    <source>
        <dbReference type="ARBA" id="ARBA00022989"/>
    </source>
</evidence>
<evidence type="ECO:0000256" key="4">
    <source>
        <dbReference type="ARBA" id="ARBA00023136"/>
    </source>
</evidence>
<proteinExistence type="predicted"/>
<dbReference type="AlphaFoldDB" id="A0A838WNX3"/>
<comment type="caution">
    <text evidence="7">The sequence shown here is derived from an EMBL/GenBank/DDBJ whole genome shotgun (WGS) entry which is preliminary data.</text>
</comment>
<dbReference type="GO" id="GO:0005886">
    <property type="term" value="C:plasma membrane"/>
    <property type="evidence" value="ECO:0007669"/>
    <property type="project" value="UniProtKB-SubCell"/>
</dbReference>
<dbReference type="InterPro" id="IPR036640">
    <property type="entry name" value="ABC1_TM_sf"/>
</dbReference>
<dbReference type="InterPro" id="IPR011527">
    <property type="entry name" value="ABC1_TM_dom"/>
</dbReference>
<keyword evidence="2 5" id="KW-0812">Transmembrane</keyword>
<dbReference type="Proteomes" id="UP000538075">
    <property type="component" value="Unassembled WGS sequence"/>
</dbReference>
<evidence type="ECO:0000313" key="8">
    <source>
        <dbReference type="Proteomes" id="UP000538075"/>
    </source>
</evidence>
<evidence type="ECO:0000256" key="2">
    <source>
        <dbReference type="ARBA" id="ARBA00022692"/>
    </source>
</evidence>
<sequence length="116" mass="13481">IISNRLQVFSLTIESLVTTGLLWFGAWLVIKGELTIGQLVAFNMLIGNVINPFQRLTVLWNEFQEVIIAIERINDVIDTEPEEDFQSQSRYYLTDLRGDIIFDKVTFRYHPESETN</sequence>
<dbReference type="GO" id="GO:0005524">
    <property type="term" value="F:ATP binding"/>
    <property type="evidence" value="ECO:0007669"/>
    <property type="project" value="InterPro"/>
</dbReference>
<feature type="transmembrane region" description="Helical" evidence="5">
    <location>
        <begin position="6"/>
        <end position="30"/>
    </location>
</feature>
<name>A0A838WNX3_9CYAN</name>
<keyword evidence="3 5" id="KW-1133">Transmembrane helix</keyword>
<evidence type="ECO:0000313" key="7">
    <source>
        <dbReference type="EMBL" id="MBA4465920.1"/>
    </source>
</evidence>
<dbReference type="SUPFAM" id="SSF90123">
    <property type="entry name" value="ABC transporter transmembrane region"/>
    <property type="match status" value="1"/>
</dbReference>
<dbReference type="PROSITE" id="PS50929">
    <property type="entry name" value="ABC_TM1F"/>
    <property type="match status" value="1"/>
</dbReference>
<dbReference type="Gene3D" id="1.20.1560.10">
    <property type="entry name" value="ABC transporter type 1, transmembrane domain"/>
    <property type="match status" value="1"/>
</dbReference>
<comment type="subcellular location">
    <subcellularLocation>
        <location evidence="1">Cell membrane</location>
        <topology evidence="1">Multi-pass membrane protein</topology>
    </subcellularLocation>
</comment>
<protein>
    <submittedName>
        <fullName evidence="7">Peptidase C39</fullName>
    </submittedName>
</protein>
<keyword evidence="4 5" id="KW-0472">Membrane</keyword>
<evidence type="ECO:0000256" key="1">
    <source>
        <dbReference type="ARBA" id="ARBA00004651"/>
    </source>
</evidence>
<dbReference type="InterPro" id="IPR039421">
    <property type="entry name" value="Type_1_exporter"/>
</dbReference>
<dbReference type="PANTHER" id="PTHR43394">
    <property type="entry name" value="ATP-DEPENDENT PERMEASE MDL1, MITOCHONDRIAL"/>
    <property type="match status" value="1"/>
</dbReference>
<feature type="non-terminal residue" evidence="7">
    <location>
        <position position="116"/>
    </location>
</feature>
<organism evidence="7 8">
    <name type="scientific">Cylindrospermopsis raciborskii CS-506_A</name>
    <dbReference type="NCBI Taxonomy" id="2585140"/>
    <lineage>
        <taxon>Bacteria</taxon>
        <taxon>Bacillati</taxon>
        <taxon>Cyanobacteriota</taxon>
        <taxon>Cyanophyceae</taxon>
        <taxon>Nostocales</taxon>
        <taxon>Aphanizomenonaceae</taxon>
        <taxon>Cylindrospermopsis</taxon>
    </lineage>
</organism>
<gene>
    <name evidence="7" type="ORF">FHK98_09980</name>
</gene>
<evidence type="ECO:0000259" key="6">
    <source>
        <dbReference type="PROSITE" id="PS50929"/>
    </source>
</evidence>
<feature type="domain" description="ABC transmembrane type-1" evidence="6">
    <location>
        <begin position="1"/>
        <end position="65"/>
    </location>
</feature>
<feature type="non-terminal residue" evidence="7">
    <location>
        <position position="1"/>
    </location>
</feature>
<accession>A0A838WNX3</accession>